<reference evidence="1 2" key="1">
    <citation type="submission" date="2018-02" db="EMBL/GenBank/DDBJ databases">
        <title>Draft genome of wild Prunus yedoensis var. nudiflora.</title>
        <authorList>
            <person name="Baek S."/>
            <person name="Kim J.-H."/>
            <person name="Choi K."/>
            <person name="Kim G.-B."/>
            <person name="Cho A."/>
            <person name="Jang H."/>
            <person name="Shin C.-H."/>
            <person name="Yu H.-J."/>
            <person name="Mun J.-H."/>
        </authorList>
    </citation>
    <scope>NUCLEOTIDE SEQUENCE [LARGE SCALE GENOMIC DNA]</scope>
    <source>
        <strain evidence="2">cv. Jeju island</strain>
        <tissue evidence="1">Leaf</tissue>
    </source>
</reference>
<evidence type="ECO:0000313" key="1">
    <source>
        <dbReference type="EMBL" id="PQM36539.1"/>
    </source>
</evidence>
<sequence>MDSPGWKRGWRTERCCHFKASRSAQELQQSTLEFSLALKEGAKRVAEDCRGGVEKLTQKFKT</sequence>
<organism evidence="1 2">
    <name type="scientific">Prunus yedoensis var. nudiflora</name>
    <dbReference type="NCBI Taxonomy" id="2094558"/>
    <lineage>
        <taxon>Eukaryota</taxon>
        <taxon>Viridiplantae</taxon>
        <taxon>Streptophyta</taxon>
        <taxon>Embryophyta</taxon>
        <taxon>Tracheophyta</taxon>
        <taxon>Spermatophyta</taxon>
        <taxon>Magnoliopsida</taxon>
        <taxon>eudicotyledons</taxon>
        <taxon>Gunneridae</taxon>
        <taxon>Pentapetalae</taxon>
        <taxon>rosids</taxon>
        <taxon>fabids</taxon>
        <taxon>Rosales</taxon>
        <taxon>Rosaceae</taxon>
        <taxon>Amygdaloideae</taxon>
        <taxon>Amygdaleae</taxon>
        <taxon>Prunus</taxon>
    </lineage>
</organism>
<accession>A0A314UP64</accession>
<dbReference type="AlphaFoldDB" id="A0A314UP64"/>
<dbReference type="OrthoDB" id="2020668at2759"/>
<dbReference type="Proteomes" id="UP000250321">
    <property type="component" value="Unassembled WGS sequence"/>
</dbReference>
<proteinExistence type="predicted"/>
<dbReference type="EMBL" id="PJQY01003542">
    <property type="protein sequence ID" value="PQM36539.1"/>
    <property type="molecule type" value="Genomic_DNA"/>
</dbReference>
<dbReference type="PANTHER" id="PTHR33740:SF3">
    <property type="entry name" value="GPI-ANCHORED ADHESIN-LIKE PROTEIN"/>
    <property type="match status" value="1"/>
</dbReference>
<evidence type="ECO:0000313" key="2">
    <source>
        <dbReference type="Proteomes" id="UP000250321"/>
    </source>
</evidence>
<dbReference type="PANTHER" id="PTHR33740">
    <property type="entry name" value="GPI-ANCHORED ADHESIN-LIKE PROTEIN"/>
    <property type="match status" value="1"/>
</dbReference>
<keyword evidence="2" id="KW-1185">Reference proteome</keyword>
<comment type="caution">
    <text evidence="1">The sequence shown here is derived from an EMBL/GenBank/DDBJ whole genome shotgun (WGS) entry which is preliminary data.</text>
</comment>
<gene>
    <name evidence="1" type="ORF">Pyn_01003</name>
</gene>
<protein>
    <submittedName>
        <fullName evidence="1">Uncharacterized protein</fullName>
    </submittedName>
</protein>
<name>A0A314UP64_PRUYE</name>